<proteinExistence type="predicted"/>
<evidence type="ECO:0000313" key="3">
    <source>
        <dbReference type="Proteomes" id="UP000005273"/>
    </source>
</evidence>
<comment type="caution">
    <text evidence="2">The sequence shown here is derived from an EMBL/GenBank/DDBJ whole genome shotgun (WGS) entry which is preliminary data.</text>
</comment>
<dbReference type="PANTHER" id="PTHR33531:SF10">
    <property type="entry name" value="BLR7895 PROTEIN"/>
    <property type="match status" value="1"/>
</dbReference>
<dbReference type="InterPro" id="IPR009078">
    <property type="entry name" value="Ferritin-like_SF"/>
</dbReference>
<dbReference type="SUPFAM" id="SSF47240">
    <property type="entry name" value="Ferritin-like"/>
    <property type="match status" value="1"/>
</dbReference>
<evidence type="ECO:0000313" key="2">
    <source>
        <dbReference type="EMBL" id="KRT35577.1"/>
    </source>
</evidence>
<sequence>MSESKFDLKSALAYAIHAEIQANEFYTTWAENARTPVLKKEISELADWEDTHKKTLSKYYQELFGEPFTPDPNVTVDPALRVQADEFKDYYSLLRLISTAYLSEMRAAEFYEKLVEEVDSQETKAMFNDLAKMERGHMDFVKKRYDELRGELEGRLML</sequence>
<dbReference type="Pfam" id="PF02915">
    <property type="entry name" value="Rubrerythrin"/>
    <property type="match status" value="1"/>
</dbReference>
<dbReference type="GO" id="GO:0046872">
    <property type="term" value="F:metal ion binding"/>
    <property type="evidence" value="ECO:0007669"/>
    <property type="project" value="InterPro"/>
</dbReference>
<dbReference type="Proteomes" id="UP000005273">
    <property type="component" value="Unassembled WGS sequence"/>
</dbReference>
<dbReference type="eggNOG" id="COG1633">
    <property type="taxonomic scope" value="Bacteria"/>
</dbReference>
<dbReference type="STRING" id="592015.HMPREF1705_02810"/>
<feature type="domain" description="Rubrerythrin diiron-binding" evidence="1">
    <location>
        <begin position="12"/>
        <end position="143"/>
    </location>
</feature>
<dbReference type="EMBL" id="ACJX03000001">
    <property type="protein sequence ID" value="KRT35577.1"/>
    <property type="molecule type" value="Genomic_DNA"/>
</dbReference>
<dbReference type="InterPro" id="IPR003251">
    <property type="entry name" value="Rr_diiron-bd_dom"/>
</dbReference>
<dbReference type="Gene3D" id="1.20.1260.10">
    <property type="match status" value="1"/>
</dbReference>
<accession>A0A0T5XB24</accession>
<keyword evidence="3" id="KW-1185">Reference proteome</keyword>
<gene>
    <name evidence="2" type="ORF">HMPREF1705_02810</name>
</gene>
<dbReference type="OrthoDB" id="4590at2"/>
<evidence type="ECO:0000259" key="1">
    <source>
        <dbReference type="Pfam" id="PF02915"/>
    </source>
</evidence>
<name>A0A0T5XB24_9BACT</name>
<dbReference type="RefSeq" id="WP_009201718.1">
    <property type="nucleotide sequence ID" value="NZ_ACJX03000001.1"/>
</dbReference>
<reference evidence="3" key="1">
    <citation type="submission" date="2012-09" db="EMBL/GenBank/DDBJ databases">
        <authorList>
            <person name="Weinstock G."/>
            <person name="Sodergren E."/>
            <person name="Clifton S."/>
            <person name="Fulton L."/>
            <person name="Fulton B."/>
            <person name="Courtney L."/>
            <person name="Fronick C."/>
            <person name="Harrison M."/>
            <person name="Strong C."/>
            <person name="Farmer C."/>
            <person name="Delehaunty K."/>
            <person name="Markovic C."/>
            <person name="Hall O."/>
            <person name="Minx P."/>
            <person name="Tomlinson C."/>
            <person name="Mitreva M."/>
            <person name="Nelson J."/>
            <person name="Hou S."/>
            <person name="Wollam A."/>
            <person name="Pepin K.H."/>
            <person name="Johnson M."/>
            <person name="Bhonagiri V."/>
            <person name="Nash W.E."/>
            <person name="Suruliraj S."/>
            <person name="Warren W."/>
            <person name="Chinwalla A."/>
            <person name="Mardis E.R."/>
            <person name="Wilson R.K."/>
        </authorList>
    </citation>
    <scope>NUCLEOTIDE SEQUENCE [LARGE SCALE GENOMIC DNA]</scope>
    <source>
        <strain evidence="3">OS1</strain>
    </source>
</reference>
<protein>
    <submittedName>
        <fullName evidence="2">Rubrerythrin</fullName>
    </submittedName>
</protein>
<organism evidence="2 3">
    <name type="scientific">Acetomicrobium hydrogeniformans ATCC BAA-1850</name>
    <dbReference type="NCBI Taxonomy" id="592015"/>
    <lineage>
        <taxon>Bacteria</taxon>
        <taxon>Thermotogati</taxon>
        <taxon>Synergistota</taxon>
        <taxon>Synergistia</taxon>
        <taxon>Synergistales</taxon>
        <taxon>Acetomicrobiaceae</taxon>
        <taxon>Acetomicrobium</taxon>
    </lineage>
</organism>
<dbReference type="CDD" id="cd01045">
    <property type="entry name" value="Ferritin_like_AB"/>
    <property type="match status" value="1"/>
</dbReference>
<dbReference type="PANTHER" id="PTHR33531">
    <property type="entry name" value="RUBRERYTHRIN SUBFAMILY"/>
    <property type="match status" value="1"/>
</dbReference>
<dbReference type="InterPro" id="IPR012347">
    <property type="entry name" value="Ferritin-like"/>
</dbReference>
<dbReference type="GO" id="GO:0016491">
    <property type="term" value="F:oxidoreductase activity"/>
    <property type="evidence" value="ECO:0007669"/>
    <property type="project" value="InterPro"/>
</dbReference>
<dbReference type="AlphaFoldDB" id="A0A0T5XB24"/>